<evidence type="ECO:0000313" key="1">
    <source>
        <dbReference type="EMBL" id="QEF17792.1"/>
    </source>
</evidence>
<dbReference type="SUPFAM" id="SSF160631">
    <property type="entry name" value="SMI1/KNR4-like"/>
    <property type="match status" value="1"/>
</dbReference>
<dbReference type="InterPro" id="IPR018958">
    <property type="entry name" value="Knr4/Smi1-like_dom"/>
</dbReference>
<dbReference type="Gene3D" id="3.40.1580.10">
    <property type="entry name" value="SMI1/KNR4-like"/>
    <property type="match status" value="1"/>
</dbReference>
<gene>
    <name evidence="1" type="ORF">FRY47_15985</name>
</gene>
<dbReference type="RefSeq" id="WP_000611386.1">
    <property type="nucleotide sequence ID" value="NZ_CP023727.1"/>
</dbReference>
<reference evidence="1" key="1">
    <citation type="submission" date="2019-08" db="EMBL/GenBank/DDBJ databases">
        <title>Antibiosis Participates in the Biocontrol of Bucillus cereus 0-9 Against Rice Sheath Blight.</title>
        <authorList>
            <person name="Wang G."/>
            <person name="Liu F."/>
        </authorList>
    </citation>
    <scope>NUCLEOTIDE SEQUENCE</scope>
    <source>
        <strain evidence="1">09</strain>
    </source>
</reference>
<sequence>MINVQKLSTYELYSPVDENEIKKIEEEMGLILPNAYKQLLKHTNGFVSDNGVVIFGVDIIDEMNKTYEVHEYAKGYVAVGSNGGGKILLMTANENATELVQVDSGIMDPNYATTVSENLIQWINDGAIDIDCVDEEQEVFKEKLCNLILVSPPVGGAMDLKKIQEVFIIKKGLFDLLKGSKQLPFVLMKDIPVELALKNIELLGELGDILKISSTD</sequence>
<dbReference type="AlphaFoldDB" id="A0A5B9HR82"/>
<dbReference type="EMBL" id="CP042874">
    <property type="protein sequence ID" value="QEF17792.1"/>
    <property type="molecule type" value="Genomic_DNA"/>
</dbReference>
<dbReference type="InterPro" id="IPR037883">
    <property type="entry name" value="Knr4/Smi1-like_sf"/>
</dbReference>
<proteinExistence type="predicted"/>
<protein>
    <submittedName>
        <fullName evidence="1">SMI1/KNR4 family protein</fullName>
    </submittedName>
</protein>
<dbReference type="Pfam" id="PF09346">
    <property type="entry name" value="SMI1_KNR4"/>
    <property type="match status" value="1"/>
</dbReference>
<dbReference type="SMART" id="SM00860">
    <property type="entry name" value="SMI1_KNR4"/>
    <property type="match status" value="1"/>
</dbReference>
<organism evidence="1">
    <name type="scientific">Bacillus cereus</name>
    <dbReference type="NCBI Taxonomy" id="1396"/>
    <lineage>
        <taxon>Bacteria</taxon>
        <taxon>Bacillati</taxon>
        <taxon>Bacillota</taxon>
        <taxon>Bacilli</taxon>
        <taxon>Bacillales</taxon>
        <taxon>Bacillaceae</taxon>
        <taxon>Bacillus</taxon>
        <taxon>Bacillus cereus group</taxon>
    </lineage>
</organism>
<name>A0A5B9HR82_BACCE</name>
<accession>A0A5B9HR82</accession>